<evidence type="ECO:0000256" key="2">
    <source>
        <dbReference type="ARBA" id="ARBA00023125"/>
    </source>
</evidence>
<dbReference type="PROSITE" id="PS50043">
    <property type="entry name" value="HTH_LUXR_2"/>
    <property type="match status" value="1"/>
</dbReference>
<evidence type="ECO:0000256" key="3">
    <source>
        <dbReference type="ARBA" id="ARBA00023163"/>
    </source>
</evidence>
<dbReference type="Gene3D" id="3.50.50.60">
    <property type="entry name" value="FAD/NAD(P)-binding domain"/>
    <property type="match status" value="1"/>
</dbReference>
<dbReference type="SMART" id="SM00421">
    <property type="entry name" value="HTH_LUXR"/>
    <property type="match status" value="1"/>
</dbReference>
<dbReference type="EMBL" id="BAAABU010000003">
    <property type="protein sequence ID" value="GAA0218725.1"/>
    <property type="molecule type" value="Genomic_DNA"/>
</dbReference>
<dbReference type="PANTHER" id="PTHR44688">
    <property type="entry name" value="DNA-BINDING TRANSCRIPTIONAL ACTIVATOR DEVR_DOSR"/>
    <property type="match status" value="1"/>
</dbReference>
<keyword evidence="6" id="KW-1185">Reference proteome</keyword>
<proteinExistence type="predicted"/>
<protein>
    <recommendedName>
        <fullName evidence="4">HTH luxR-type domain-containing protein</fullName>
    </recommendedName>
</protein>
<sequence length="195" mass="20861">MPTTPVWHTDRVVLVGDAAHAASPAAGQGASMALEDSVTLARCLRDLPAPREAFEAYERPLLRAKALGAAAVAFAGSGDRTSARAASSHAVDVLERLGAEWDLNVLLARMRELGVRRGPHAKHRRAAHGWDSLTPMERKVTELVVAGLSNPQIAERLVLSSRTVATHVSHVLAKLGVRSRTDIAREAVRHRVASG</sequence>
<evidence type="ECO:0000313" key="6">
    <source>
        <dbReference type="Proteomes" id="UP001500416"/>
    </source>
</evidence>
<dbReference type="InterPro" id="IPR036188">
    <property type="entry name" value="FAD/NAD-bd_sf"/>
</dbReference>
<dbReference type="InterPro" id="IPR000792">
    <property type="entry name" value="Tscrpt_reg_LuxR_C"/>
</dbReference>
<dbReference type="PRINTS" id="PR00038">
    <property type="entry name" value="HTHLUXR"/>
</dbReference>
<dbReference type="SUPFAM" id="SSF51905">
    <property type="entry name" value="FAD/NAD(P)-binding domain"/>
    <property type="match status" value="1"/>
</dbReference>
<dbReference type="Pfam" id="PF00196">
    <property type="entry name" value="GerE"/>
    <property type="match status" value="1"/>
</dbReference>
<dbReference type="SUPFAM" id="SSF46894">
    <property type="entry name" value="C-terminal effector domain of the bipartite response regulators"/>
    <property type="match status" value="1"/>
</dbReference>
<dbReference type="InterPro" id="IPR036388">
    <property type="entry name" value="WH-like_DNA-bd_sf"/>
</dbReference>
<feature type="domain" description="HTH luxR-type" evidence="4">
    <location>
        <begin position="126"/>
        <end position="191"/>
    </location>
</feature>
<evidence type="ECO:0000256" key="1">
    <source>
        <dbReference type="ARBA" id="ARBA00023015"/>
    </source>
</evidence>
<evidence type="ECO:0000259" key="4">
    <source>
        <dbReference type="PROSITE" id="PS50043"/>
    </source>
</evidence>
<keyword evidence="3" id="KW-0804">Transcription</keyword>
<gene>
    <name evidence="5" type="ORF">GCM10010492_15790</name>
</gene>
<dbReference type="Proteomes" id="UP001500416">
    <property type="component" value="Unassembled WGS sequence"/>
</dbReference>
<evidence type="ECO:0000313" key="5">
    <source>
        <dbReference type="EMBL" id="GAA0218725.1"/>
    </source>
</evidence>
<dbReference type="PRINTS" id="PR00420">
    <property type="entry name" value="RNGMNOXGNASE"/>
</dbReference>
<dbReference type="PROSITE" id="PS00622">
    <property type="entry name" value="HTH_LUXR_1"/>
    <property type="match status" value="1"/>
</dbReference>
<dbReference type="Pfam" id="PF01494">
    <property type="entry name" value="FAD_binding_3"/>
    <property type="match status" value="1"/>
</dbReference>
<dbReference type="PANTHER" id="PTHR44688:SF16">
    <property type="entry name" value="DNA-BINDING TRANSCRIPTIONAL ACTIVATOR DEVR_DOSR"/>
    <property type="match status" value="1"/>
</dbReference>
<dbReference type="Gene3D" id="1.10.10.10">
    <property type="entry name" value="Winged helix-like DNA-binding domain superfamily/Winged helix DNA-binding domain"/>
    <property type="match status" value="1"/>
</dbReference>
<reference evidence="6" key="1">
    <citation type="journal article" date="2019" name="Int. J. Syst. Evol. Microbiol.">
        <title>The Global Catalogue of Microorganisms (GCM) 10K type strain sequencing project: providing services to taxonomists for standard genome sequencing and annotation.</title>
        <authorList>
            <consortium name="The Broad Institute Genomics Platform"/>
            <consortium name="The Broad Institute Genome Sequencing Center for Infectious Disease"/>
            <person name="Wu L."/>
            <person name="Ma J."/>
        </authorList>
    </citation>
    <scope>NUCLEOTIDE SEQUENCE [LARGE SCALE GENOMIC DNA]</scope>
    <source>
        <strain evidence="6">JCM 3380</strain>
    </source>
</reference>
<keyword evidence="1" id="KW-0805">Transcription regulation</keyword>
<accession>A0ABP3CYT3</accession>
<dbReference type="InterPro" id="IPR002938">
    <property type="entry name" value="FAD-bd"/>
</dbReference>
<name>A0ABP3CYT3_9PSEU</name>
<dbReference type="InterPro" id="IPR016032">
    <property type="entry name" value="Sig_transdc_resp-reg_C-effctor"/>
</dbReference>
<keyword evidence="2" id="KW-0238">DNA-binding</keyword>
<organism evidence="5 6">
    <name type="scientific">Saccharothrix mutabilis subsp. mutabilis</name>
    <dbReference type="NCBI Taxonomy" id="66855"/>
    <lineage>
        <taxon>Bacteria</taxon>
        <taxon>Bacillati</taxon>
        <taxon>Actinomycetota</taxon>
        <taxon>Actinomycetes</taxon>
        <taxon>Pseudonocardiales</taxon>
        <taxon>Pseudonocardiaceae</taxon>
        <taxon>Saccharothrix</taxon>
    </lineage>
</organism>
<comment type="caution">
    <text evidence="5">The sequence shown here is derived from an EMBL/GenBank/DDBJ whole genome shotgun (WGS) entry which is preliminary data.</text>
</comment>
<dbReference type="CDD" id="cd06170">
    <property type="entry name" value="LuxR_C_like"/>
    <property type="match status" value="1"/>
</dbReference>